<dbReference type="SUPFAM" id="SSF55347">
    <property type="entry name" value="Glyceraldehyde-3-phosphate dehydrogenase-like, C-terminal domain"/>
    <property type="match status" value="1"/>
</dbReference>
<reference evidence="5" key="1">
    <citation type="submission" date="2013-12" db="EMBL/GenBank/DDBJ databases">
        <authorList>
            <person name="Aslett M."/>
        </authorList>
    </citation>
    <scope>NUCLEOTIDE SEQUENCE [LARGE SCALE GENOMIC DNA]</scope>
    <source>
        <strain evidence="5">Lindley</strain>
    </source>
</reference>
<evidence type="ECO:0000259" key="4">
    <source>
        <dbReference type="Pfam" id="PF22725"/>
    </source>
</evidence>
<dbReference type="GO" id="GO:0000166">
    <property type="term" value="F:nucleotide binding"/>
    <property type="evidence" value="ECO:0007669"/>
    <property type="project" value="InterPro"/>
</dbReference>
<dbReference type="WBParaSite" id="GPLIN_001010500">
    <property type="protein sequence ID" value="GPLIN_001010500"/>
    <property type="gene ID" value="GPLIN_001010500"/>
</dbReference>
<dbReference type="PANTHER" id="PTHR43708:SF5">
    <property type="entry name" value="CONSERVED EXPRESSED OXIDOREDUCTASE (EUROFUNG)-RELATED"/>
    <property type="match status" value="1"/>
</dbReference>
<dbReference type="GO" id="GO:0016491">
    <property type="term" value="F:oxidoreductase activity"/>
    <property type="evidence" value="ECO:0007669"/>
    <property type="project" value="UniProtKB-KW"/>
</dbReference>
<dbReference type="Pfam" id="PF22725">
    <property type="entry name" value="GFO_IDH_MocA_C3"/>
    <property type="match status" value="1"/>
</dbReference>
<dbReference type="InterPro" id="IPR000683">
    <property type="entry name" value="Gfo/Idh/MocA-like_OxRdtase_N"/>
</dbReference>
<reference evidence="5" key="2">
    <citation type="submission" date="2014-05" db="EMBL/GenBank/DDBJ databases">
        <title>The genome and life-stage specific transcriptomes of Globodera pallida elucidate key aspects of plant parasitism by a cyst nematode.</title>
        <authorList>
            <person name="Cotton J.A."/>
            <person name="Lilley C.J."/>
            <person name="Jones L.M."/>
            <person name="Kikuchi T."/>
            <person name="Reid A.J."/>
            <person name="Thorpe P."/>
            <person name="Tsai I.J."/>
            <person name="Beasley H."/>
            <person name="Blok V."/>
            <person name="Cock P.J.A."/>
            <person name="Van den Akker S.E."/>
            <person name="Holroyd N."/>
            <person name="Hunt M."/>
            <person name="Mantelin S."/>
            <person name="Naghra H."/>
            <person name="Pain A."/>
            <person name="Palomares-Rius J.E."/>
            <person name="Zarowiecki M."/>
            <person name="Berriman M."/>
            <person name="Jones J.T."/>
            <person name="Urwin P.E."/>
        </authorList>
    </citation>
    <scope>NUCLEOTIDE SEQUENCE [LARGE SCALE GENOMIC DNA]</scope>
    <source>
        <strain evidence="5">Lindley</strain>
    </source>
</reference>
<evidence type="ECO:0000256" key="2">
    <source>
        <dbReference type="ARBA" id="ARBA00023002"/>
    </source>
</evidence>
<dbReference type="SUPFAM" id="SSF51735">
    <property type="entry name" value="NAD(P)-binding Rossmann-fold domains"/>
    <property type="match status" value="1"/>
</dbReference>
<keyword evidence="5" id="KW-1185">Reference proteome</keyword>
<evidence type="ECO:0000256" key="1">
    <source>
        <dbReference type="ARBA" id="ARBA00010928"/>
    </source>
</evidence>
<dbReference type="Gene3D" id="3.30.360.10">
    <property type="entry name" value="Dihydrodipicolinate Reductase, domain 2"/>
    <property type="match status" value="1"/>
</dbReference>
<keyword evidence="2" id="KW-0560">Oxidoreductase</keyword>
<feature type="domain" description="Gfo/Idh/MocA-like oxidoreductase N-terminal" evidence="3">
    <location>
        <begin position="2"/>
        <end position="116"/>
    </location>
</feature>
<dbReference type="InterPro" id="IPR051317">
    <property type="entry name" value="Gfo/Idh/MocA_oxidoreduct"/>
</dbReference>
<dbReference type="AlphaFoldDB" id="A0A183CB54"/>
<feature type="domain" description="GFO/IDH/MocA-like oxidoreductase" evidence="4">
    <location>
        <begin position="126"/>
        <end position="220"/>
    </location>
</feature>
<dbReference type="PANTHER" id="PTHR43708">
    <property type="entry name" value="CONSERVED EXPRESSED OXIDOREDUCTASE (EUROFUNG)"/>
    <property type="match status" value="1"/>
</dbReference>
<evidence type="ECO:0000313" key="6">
    <source>
        <dbReference type="WBParaSite" id="GPLIN_001010500"/>
    </source>
</evidence>
<reference evidence="6" key="3">
    <citation type="submission" date="2016-06" db="UniProtKB">
        <authorList>
            <consortium name="WormBaseParasite"/>
        </authorList>
    </citation>
    <scope>IDENTIFICATION</scope>
</reference>
<accession>A0A183CB54</accession>
<evidence type="ECO:0000313" key="5">
    <source>
        <dbReference type="Proteomes" id="UP000050741"/>
    </source>
</evidence>
<dbReference type="Gene3D" id="3.40.50.720">
    <property type="entry name" value="NAD(P)-binding Rossmann-like Domain"/>
    <property type="match status" value="1"/>
</dbReference>
<name>A0A183CB54_GLOPA</name>
<protein>
    <submittedName>
        <fullName evidence="6">GFO_IDH_MocA domain-containing protein</fullName>
    </submittedName>
</protein>
<comment type="similarity">
    <text evidence="1">Belongs to the Gfo/Idh/MocA family.</text>
</comment>
<proteinExistence type="inferred from homology"/>
<dbReference type="Pfam" id="PF01408">
    <property type="entry name" value="GFO_IDH_MocA"/>
    <property type="match status" value="1"/>
</dbReference>
<dbReference type="Proteomes" id="UP000050741">
    <property type="component" value="Unassembled WGS sequence"/>
</dbReference>
<dbReference type="InterPro" id="IPR036291">
    <property type="entry name" value="NAD(P)-bd_dom_sf"/>
</dbReference>
<sequence length="316" mass="33692">MIRTGVIGYGLGGLAFHAPLVDAMPELELAAVATSRADAVHARYPDVAVTTPDALLADPSIQLVVVTTPNDTHAPLARRALEAGKHVVIDKPFATNVADGEGLVALAREKGLIASAFHNRRWDGDFLTVRKLMERGVLGDVMLAELRWDRKAPEGGAGILADLGPHLIDQALQLFGTPEAIQGDLAAQREGGRTDDYFEITLFYGERRVTLSAGRLADFAKHGLDPQEPRVKDGARYTDPGVGDEEPQYHGTLTHADGTSEIVPTETGDYRGFYVGIARAIATGGPAPVPGEDAVLGLRIAALARQSAREGRRLSL</sequence>
<dbReference type="InterPro" id="IPR055170">
    <property type="entry name" value="GFO_IDH_MocA-like_dom"/>
</dbReference>
<organism evidence="5 6">
    <name type="scientific">Globodera pallida</name>
    <name type="common">Potato cyst nematode worm</name>
    <name type="synonym">Heterodera pallida</name>
    <dbReference type="NCBI Taxonomy" id="36090"/>
    <lineage>
        <taxon>Eukaryota</taxon>
        <taxon>Metazoa</taxon>
        <taxon>Ecdysozoa</taxon>
        <taxon>Nematoda</taxon>
        <taxon>Chromadorea</taxon>
        <taxon>Rhabditida</taxon>
        <taxon>Tylenchina</taxon>
        <taxon>Tylenchomorpha</taxon>
        <taxon>Tylenchoidea</taxon>
        <taxon>Heteroderidae</taxon>
        <taxon>Heteroderinae</taxon>
        <taxon>Globodera</taxon>
    </lineage>
</organism>
<evidence type="ECO:0000259" key="3">
    <source>
        <dbReference type="Pfam" id="PF01408"/>
    </source>
</evidence>